<dbReference type="AlphaFoldDB" id="A0A7Y9F4F0"/>
<evidence type="ECO:0000256" key="1">
    <source>
        <dbReference type="SAM" id="Phobius"/>
    </source>
</evidence>
<feature type="transmembrane region" description="Helical" evidence="1">
    <location>
        <begin position="192"/>
        <end position="209"/>
    </location>
</feature>
<dbReference type="Pfam" id="PF14219">
    <property type="entry name" value="DUF4328"/>
    <property type="match status" value="1"/>
</dbReference>
<keyword evidence="1" id="KW-0472">Membrane</keyword>
<dbReference type="RefSeq" id="WP_179616892.1">
    <property type="nucleotide sequence ID" value="NZ_CP059163.1"/>
</dbReference>
<feature type="transmembrane region" description="Helical" evidence="1">
    <location>
        <begin position="68"/>
        <end position="93"/>
    </location>
</feature>
<keyword evidence="1" id="KW-0812">Transmembrane</keyword>
<evidence type="ECO:0000259" key="2">
    <source>
        <dbReference type="Pfam" id="PF14219"/>
    </source>
</evidence>
<gene>
    <name evidence="3" type="ORF">BKA08_003681</name>
</gene>
<accession>A0A7Y9F4F0</accession>
<dbReference type="Proteomes" id="UP000516957">
    <property type="component" value="Unassembled WGS sequence"/>
</dbReference>
<comment type="caution">
    <text evidence="3">The sequence shown here is derived from an EMBL/GenBank/DDBJ whole genome shotgun (WGS) entry which is preliminary data.</text>
</comment>
<dbReference type="EMBL" id="JACCBE010000001">
    <property type="protein sequence ID" value="NYD59443.1"/>
    <property type="molecule type" value="Genomic_DNA"/>
</dbReference>
<protein>
    <recommendedName>
        <fullName evidence="2">DUF4328 domain-containing protein</fullName>
    </recommendedName>
</protein>
<dbReference type="InterPro" id="IPR025565">
    <property type="entry name" value="DUF4328"/>
</dbReference>
<feature type="domain" description="DUF4328" evidence="2">
    <location>
        <begin position="56"/>
        <end position="213"/>
    </location>
</feature>
<feature type="transmembrane region" description="Helical" evidence="1">
    <location>
        <begin position="149"/>
        <end position="172"/>
    </location>
</feature>
<proteinExistence type="predicted"/>
<evidence type="ECO:0000313" key="3">
    <source>
        <dbReference type="EMBL" id="NYD59443.1"/>
    </source>
</evidence>
<organism evidence="3 4">
    <name type="scientific">Nocardioides marinisabuli</name>
    <dbReference type="NCBI Taxonomy" id="419476"/>
    <lineage>
        <taxon>Bacteria</taxon>
        <taxon>Bacillati</taxon>
        <taxon>Actinomycetota</taxon>
        <taxon>Actinomycetes</taxon>
        <taxon>Propionibacteriales</taxon>
        <taxon>Nocardioidaceae</taxon>
        <taxon>Nocardioides</taxon>
    </lineage>
</organism>
<keyword evidence="1" id="KW-1133">Transmembrane helix</keyword>
<keyword evidence="4" id="KW-1185">Reference proteome</keyword>
<name>A0A7Y9F4F0_9ACTN</name>
<sequence>MTTTTQSSRPALSSGWSTLSRALVVVLGLALLGNAVNAVFSSWAWRTFAGWASDPASIDQGRATAYDAGTVVIGLVLVVLHIMVLVLMIIWLFQAHRSDRMDPARLEHRSGWAIGGWFVPVLNLWRPYQMVEDVRLGGRSGSGPSTNVVLWWWISVVGASIANRVTTVLLGGADPADPDYFSALANANLSDVVASALWVAAAVLGILVVKDVTEAVEQSPHAPAPART</sequence>
<reference evidence="3 4" key="1">
    <citation type="submission" date="2020-07" db="EMBL/GenBank/DDBJ databases">
        <title>Sequencing the genomes of 1000 actinobacteria strains.</title>
        <authorList>
            <person name="Klenk H.-P."/>
        </authorList>
    </citation>
    <scope>NUCLEOTIDE SEQUENCE [LARGE SCALE GENOMIC DNA]</scope>
    <source>
        <strain evidence="3 4">DSM 18965</strain>
    </source>
</reference>
<evidence type="ECO:0000313" key="4">
    <source>
        <dbReference type="Proteomes" id="UP000516957"/>
    </source>
</evidence>